<accession>Q9RZV9</accession>
<dbReference type="SUPFAM" id="SSF52540">
    <property type="entry name" value="P-loop containing nucleoside triphosphate hydrolases"/>
    <property type="match status" value="1"/>
</dbReference>
<dbReference type="Proteomes" id="UP000002524">
    <property type="component" value="Plasmid MP1"/>
</dbReference>
<dbReference type="KEGG" id="dra:DR_B0001"/>
<sequence>MTTILTVFTHAGGAGKTSIAGNIAHEFAQRGQHVLLIDGDPQSNLTTNMGVQDAELHETLFDVLSGDAPLPAPRHVHGFDLIPAVIDLAEVEPSIPGRVGGILALRDALQKESGRWDTVIIDSPPSLGQLAAACALAADALVVPIMTRSKGLNALRGLNRVMPQYHRLRPDLHVAAYVPTMCKSNRKEDSELLGIVREDLPHVTSPIVERGAVWNGAAEKGLPVTVFAPRSKEAEEIRKITSDLVEFLQRNAPERGER</sequence>
<dbReference type="PANTHER" id="PTHR13696:SF52">
    <property type="entry name" value="PARA FAMILY PROTEIN CT_582"/>
    <property type="match status" value="1"/>
</dbReference>
<geneLocation type="plasmid" evidence="3">
    <name>megaplasmid MP1</name>
</geneLocation>
<dbReference type="RefSeq" id="WP_010884025.1">
    <property type="nucleotide sequence ID" value="NC_000958.1"/>
</dbReference>
<dbReference type="Pfam" id="PF13614">
    <property type="entry name" value="AAA_31"/>
    <property type="match status" value="1"/>
</dbReference>
<organism evidence="2 3">
    <name type="scientific">Deinococcus radiodurans (strain ATCC 13939 / DSM 20539 / JCM 16871 / CCUG 27074 / LMG 4051 / NBRC 15346 / NCIMB 9279 / VKM B-1422 / R1)</name>
    <dbReference type="NCBI Taxonomy" id="243230"/>
    <lineage>
        <taxon>Bacteria</taxon>
        <taxon>Thermotogati</taxon>
        <taxon>Deinococcota</taxon>
        <taxon>Deinococci</taxon>
        <taxon>Deinococcales</taxon>
        <taxon>Deinococcaceae</taxon>
        <taxon>Deinococcus</taxon>
    </lineage>
</organism>
<reference evidence="2 3" key="1">
    <citation type="journal article" date="1999" name="Science">
        <title>Genome sequence of the radioresistant bacterium Deinococcus radiodurans R1.</title>
        <authorList>
            <person name="White O."/>
            <person name="Eisen J.A."/>
            <person name="Heidelberg J.F."/>
            <person name="Hickey E.K."/>
            <person name="Peterson J.D."/>
            <person name="Dodson R.J."/>
            <person name="Haft D.H."/>
            <person name="Gwinn M.L."/>
            <person name="Nelson W.C."/>
            <person name="Richardson D.L."/>
            <person name="Moffat K.S."/>
            <person name="Qin H."/>
            <person name="Jiang L."/>
            <person name="Pamphile W."/>
            <person name="Crosby M."/>
            <person name="Shen M."/>
            <person name="Vamathevan J.J."/>
            <person name="Lam P."/>
            <person name="McDonald L."/>
            <person name="Utterback T."/>
            <person name="Zalewski C."/>
            <person name="Makarova K.S."/>
            <person name="Aravind L."/>
            <person name="Daly M.J."/>
            <person name="Minton K.W."/>
            <person name="Fleischmann R.D."/>
            <person name="Ketchum K.A."/>
            <person name="Nelson K.E."/>
            <person name="Salzberg S."/>
            <person name="Smith H.O."/>
            <person name="Venter J.C."/>
            <person name="Fraser C.M."/>
        </authorList>
    </citation>
    <scope>NUCLEOTIDE SEQUENCE [LARGE SCALE GENOMIC DNA]</scope>
    <source>
        <strain evidence="3">ATCC 13939 / DSM 20539 / JCM 16871 / LMG 4051 / NBRC 15346 / NCIMB 9279 / R1 / VKM B-1422</strain>
    </source>
</reference>
<dbReference type="EnsemblBacteria" id="AAF12609">
    <property type="protein sequence ID" value="AAF12609"/>
    <property type="gene ID" value="DR_B0001"/>
</dbReference>
<evidence type="ECO:0000313" key="3">
    <source>
        <dbReference type="Proteomes" id="UP000002524"/>
    </source>
</evidence>
<dbReference type="AlphaFoldDB" id="Q9RZV9"/>
<dbReference type="InterPro" id="IPR027417">
    <property type="entry name" value="P-loop_NTPase"/>
</dbReference>
<dbReference type="PATRIC" id="fig|243230.17.peg.1"/>
<protein>
    <submittedName>
        <fullName evidence="2">Chromosome partitioning ATPase, putative, ParA family</fullName>
    </submittedName>
</protein>
<name>Q9RZV9_DEIRA</name>
<dbReference type="PIR" id="A75618">
    <property type="entry name" value="A75618"/>
</dbReference>
<keyword evidence="3" id="KW-1185">Reference proteome</keyword>
<dbReference type="PANTHER" id="PTHR13696">
    <property type="entry name" value="P-LOOP CONTAINING NUCLEOSIDE TRIPHOSPHATE HYDROLASE"/>
    <property type="match status" value="1"/>
</dbReference>
<keyword evidence="2" id="KW-0614">Plasmid</keyword>
<dbReference type="Gene3D" id="3.40.50.300">
    <property type="entry name" value="P-loop containing nucleotide triphosphate hydrolases"/>
    <property type="match status" value="1"/>
</dbReference>
<dbReference type="CDD" id="cd02042">
    <property type="entry name" value="ParAB_family"/>
    <property type="match status" value="1"/>
</dbReference>
<dbReference type="OrthoDB" id="59382at2"/>
<dbReference type="SMR" id="Q9RZV9"/>
<dbReference type="EMBL" id="AE001826">
    <property type="protein sequence ID" value="AAF12609.1"/>
    <property type="molecule type" value="Genomic_DNA"/>
</dbReference>
<feature type="domain" description="AAA" evidence="1">
    <location>
        <begin position="3"/>
        <end position="164"/>
    </location>
</feature>
<proteinExistence type="predicted"/>
<gene>
    <name evidence="2" type="ordered locus">DR_B0001</name>
</gene>
<dbReference type="HOGENOM" id="CLU_037612_1_2_0"/>
<evidence type="ECO:0000313" key="2">
    <source>
        <dbReference type="EMBL" id="AAF12609.1"/>
    </source>
</evidence>
<evidence type="ECO:0000259" key="1">
    <source>
        <dbReference type="Pfam" id="PF13614"/>
    </source>
</evidence>
<dbReference type="GeneID" id="69519254"/>
<dbReference type="InterPro" id="IPR025669">
    <property type="entry name" value="AAA_dom"/>
</dbReference>
<dbReference type="InParanoid" id="Q9RZV9"/>
<dbReference type="InterPro" id="IPR050678">
    <property type="entry name" value="DNA_Partitioning_ATPase"/>
</dbReference>